<dbReference type="InterPro" id="IPR004864">
    <property type="entry name" value="LEA_2"/>
</dbReference>
<keyword evidence="2 6" id="KW-0812">Transmembrane</keyword>
<reference evidence="8" key="1">
    <citation type="submission" date="2022-12" db="EMBL/GenBank/DDBJ databases">
        <title>Draft genome assemblies for two species of Escallonia (Escalloniales).</title>
        <authorList>
            <person name="Chanderbali A."/>
            <person name="Dervinis C."/>
            <person name="Anghel I."/>
            <person name="Soltis D."/>
            <person name="Soltis P."/>
            <person name="Zapata F."/>
        </authorList>
    </citation>
    <scope>NUCLEOTIDE SEQUENCE</scope>
    <source>
        <strain evidence="8">UCBG64.0493</strain>
        <tissue evidence="8">Leaf</tissue>
    </source>
</reference>
<comment type="subcellular location">
    <subcellularLocation>
        <location evidence="1">Membrane</location>
        <topology evidence="1">Single-pass membrane protein</topology>
    </subcellularLocation>
</comment>
<evidence type="ECO:0000313" key="9">
    <source>
        <dbReference type="Proteomes" id="UP001188597"/>
    </source>
</evidence>
<dbReference type="InterPro" id="IPR044839">
    <property type="entry name" value="NDR1-like"/>
</dbReference>
<keyword evidence="9" id="KW-1185">Reference proteome</keyword>
<proteinExistence type="predicted"/>
<evidence type="ECO:0000256" key="4">
    <source>
        <dbReference type="ARBA" id="ARBA00023136"/>
    </source>
</evidence>
<accession>A0AA88VB74</accession>
<feature type="region of interest" description="Disordered" evidence="5">
    <location>
        <begin position="1"/>
        <end position="33"/>
    </location>
</feature>
<dbReference type="GO" id="GO:0098542">
    <property type="term" value="P:defense response to other organism"/>
    <property type="evidence" value="ECO:0007669"/>
    <property type="project" value="InterPro"/>
</dbReference>
<feature type="domain" description="Late embryogenesis abundant protein LEA-2 subgroup" evidence="7">
    <location>
        <begin position="112"/>
        <end position="214"/>
    </location>
</feature>
<evidence type="ECO:0000256" key="1">
    <source>
        <dbReference type="ARBA" id="ARBA00004167"/>
    </source>
</evidence>
<evidence type="ECO:0000256" key="5">
    <source>
        <dbReference type="SAM" id="MobiDB-lite"/>
    </source>
</evidence>
<feature type="compositionally biased region" description="Pro residues" evidence="5">
    <location>
        <begin position="23"/>
        <end position="33"/>
    </location>
</feature>
<dbReference type="PANTHER" id="PTHR31234">
    <property type="entry name" value="LATE EMBRYOGENESIS ABUNDANT (LEA) HYDROXYPROLINE-RICH GLYCOPROTEIN FAMILY"/>
    <property type="match status" value="1"/>
</dbReference>
<keyword evidence="4 6" id="KW-0472">Membrane</keyword>
<dbReference type="PANTHER" id="PTHR31234:SF35">
    <property type="entry name" value="LATE EMBRYOGENESIS ABUNDANT (LEA) HYDROXYPROLINE-RICH GLYCOPROTEIN FAMILY"/>
    <property type="match status" value="1"/>
</dbReference>
<dbReference type="AlphaFoldDB" id="A0AA88VB74"/>
<dbReference type="GO" id="GO:0005886">
    <property type="term" value="C:plasma membrane"/>
    <property type="evidence" value="ECO:0007669"/>
    <property type="project" value="TreeGrafter"/>
</dbReference>
<sequence length="274" mass="29983">MSETTPVLQRPPGYKDPDITAQRPPPGKPVALPPSFYPPRRRKSCCRTCCCFLCLFIIMATLLCFAVGGFFYVWFEPRVPVLHLKSLEIPQLNVTANADGTTMLNARTLIGVEVKNLNSELRVIYDRTNVHINSQDGLDLGSASLPGFTQEKKNVTVLKIATQVRNALVDDDMGKKLKEGFKSKSLPVSVVVQTAVGVGGKGWNTWTVGVDAKCGDLTLKQLEGGAMPRCRIKARGRLMITPNHGGLVKKKETSLAVSISYGFEVLLRAELVVL</sequence>
<comment type="caution">
    <text evidence="8">The sequence shown here is derived from an EMBL/GenBank/DDBJ whole genome shotgun (WGS) entry which is preliminary data.</text>
</comment>
<keyword evidence="3 6" id="KW-1133">Transmembrane helix</keyword>
<protein>
    <recommendedName>
        <fullName evidence="7">Late embryogenesis abundant protein LEA-2 subgroup domain-containing protein</fullName>
    </recommendedName>
</protein>
<evidence type="ECO:0000259" key="7">
    <source>
        <dbReference type="Pfam" id="PF03168"/>
    </source>
</evidence>
<organism evidence="8 9">
    <name type="scientific">Escallonia herrerae</name>
    <dbReference type="NCBI Taxonomy" id="1293975"/>
    <lineage>
        <taxon>Eukaryota</taxon>
        <taxon>Viridiplantae</taxon>
        <taxon>Streptophyta</taxon>
        <taxon>Embryophyta</taxon>
        <taxon>Tracheophyta</taxon>
        <taxon>Spermatophyta</taxon>
        <taxon>Magnoliopsida</taxon>
        <taxon>eudicotyledons</taxon>
        <taxon>Gunneridae</taxon>
        <taxon>Pentapetalae</taxon>
        <taxon>asterids</taxon>
        <taxon>campanulids</taxon>
        <taxon>Escalloniales</taxon>
        <taxon>Escalloniaceae</taxon>
        <taxon>Escallonia</taxon>
    </lineage>
</organism>
<evidence type="ECO:0000256" key="3">
    <source>
        <dbReference type="ARBA" id="ARBA00022989"/>
    </source>
</evidence>
<evidence type="ECO:0000313" key="8">
    <source>
        <dbReference type="EMBL" id="KAK3005362.1"/>
    </source>
</evidence>
<evidence type="ECO:0000256" key="6">
    <source>
        <dbReference type="SAM" id="Phobius"/>
    </source>
</evidence>
<evidence type="ECO:0000256" key="2">
    <source>
        <dbReference type="ARBA" id="ARBA00022692"/>
    </source>
</evidence>
<gene>
    <name evidence="8" type="ORF">RJ639_015465</name>
</gene>
<dbReference type="Proteomes" id="UP001188597">
    <property type="component" value="Unassembled WGS sequence"/>
</dbReference>
<feature type="transmembrane region" description="Helical" evidence="6">
    <location>
        <begin position="50"/>
        <end position="75"/>
    </location>
</feature>
<name>A0AA88VB74_9ASTE</name>
<dbReference type="Pfam" id="PF03168">
    <property type="entry name" value="LEA_2"/>
    <property type="match status" value="1"/>
</dbReference>
<dbReference type="EMBL" id="JAVXUP010002139">
    <property type="protein sequence ID" value="KAK3005362.1"/>
    <property type="molecule type" value="Genomic_DNA"/>
</dbReference>